<dbReference type="InterPro" id="IPR035965">
    <property type="entry name" value="PAS-like_dom_sf"/>
</dbReference>
<dbReference type="GO" id="GO:0052621">
    <property type="term" value="F:diguanylate cyclase activity"/>
    <property type="evidence" value="ECO:0007669"/>
    <property type="project" value="TreeGrafter"/>
</dbReference>
<feature type="domain" description="PAC" evidence="2">
    <location>
        <begin position="300"/>
        <end position="353"/>
    </location>
</feature>
<accession>A0A2S6IGR4</accession>
<keyword evidence="1" id="KW-0472">Membrane</keyword>
<keyword evidence="5" id="KW-1185">Reference proteome</keyword>
<feature type="transmembrane region" description="Helical" evidence="1">
    <location>
        <begin position="6"/>
        <end position="26"/>
    </location>
</feature>
<dbReference type="SMART" id="SM00267">
    <property type="entry name" value="GGDEF"/>
    <property type="match status" value="1"/>
</dbReference>
<dbReference type="SUPFAM" id="SSF55073">
    <property type="entry name" value="Nucleotide cyclase"/>
    <property type="match status" value="1"/>
</dbReference>
<protein>
    <submittedName>
        <fullName evidence="4">Diguanylate cyclase (GGDEF)-like protein</fullName>
    </submittedName>
</protein>
<feature type="transmembrane region" description="Helical" evidence="1">
    <location>
        <begin position="180"/>
        <end position="199"/>
    </location>
</feature>
<dbReference type="InterPro" id="IPR000014">
    <property type="entry name" value="PAS"/>
</dbReference>
<dbReference type="InterPro" id="IPR050469">
    <property type="entry name" value="Diguanylate_Cyclase"/>
</dbReference>
<feature type="transmembrane region" description="Helical" evidence="1">
    <location>
        <begin position="70"/>
        <end position="90"/>
    </location>
</feature>
<sequence length="532" mass="57301">MFQWQPLALPFAAAAIASLLAARIMWRRREETPAVAALVVTMLGLAQWSGTTAIGMSGATLRMQVLFLDAIYPGVCAAVAGVFCHALAMSDRRWAWSWRRHWWLLVEPVLIVVAVATNPWHRLFRDGHQLVGDPAGLRSFPGPLFWVHTYYSYALLAAAAFLLLRGAWRTSRVHRRRFLWPVLGGLAPAAGNVVSVWLLPHGRSADLTSIFFLATAGACWWALQRSALPDVLPVAFGHVVETIDDAVLVVDCRHRIVQLNPAAEALLRRAVPGAPRQLVGMELPEPVAGLRLALDESARGQCTLRLAQGGLAEGTDVDVRATPLTDARGACIGWVLVARDVTESLRLRRELAEQALRDPLTGLFNRRRVVEALEEEVPAALAAGRPVSVLLADVDRFKAVNDTHGHAVGDALLVAMARALTGGVHPGDLLARFGGEEFVAVLVGVDLGEALERAEDLRRRCGAVEVPGADGARVRTTISVGVAGLPGGASVDAPSDRLLSTADAALYAAKAGGRDRVITRRVRSYVELPAPR</sequence>
<dbReference type="NCBIfam" id="TIGR00254">
    <property type="entry name" value="GGDEF"/>
    <property type="match status" value="1"/>
</dbReference>
<dbReference type="Gene3D" id="3.30.70.270">
    <property type="match status" value="1"/>
</dbReference>
<dbReference type="InterPro" id="IPR000700">
    <property type="entry name" value="PAS-assoc_C"/>
</dbReference>
<name>A0A2S6IGR4_9ACTN</name>
<dbReference type="Pfam" id="PF16927">
    <property type="entry name" value="HisKA_7TM"/>
    <property type="match status" value="1"/>
</dbReference>
<dbReference type="Pfam" id="PF00990">
    <property type="entry name" value="GGDEF"/>
    <property type="match status" value="1"/>
</dbReference>
<dbReference type="FunFam" id="3.30.70.270:FF:000001">
    <property type="entry name" value="Diguanylate cyclase domain protein"/>
    <property type="match status" value="1"/>
</dbReference>
<dbReference type="AlphaFoldDB" id="A0A2S6IGR4"/>
<dbReference type="InterPro" id="IPR013767">
    <property type="entry name" value="PAS_fold"/>
</dbReference>
<dbReference type="InterPro" id="IPR031621">
    <property type="entry name" value="HisKA_7TM"/>
</dbReference>
<dbReference type="GO" id="GO:0006355">
    <property type="term" value="P:regulation of DNA-templated transcription"/>
    <property type="evidence" value="ECO:0007669"/>
    <property type="project" value="InterPro"/>
</dbReference>
<dbReference type="PROSITE" id="PS50113">
    <property type="entry name" value="PAC"/>
    <property type="match status" value="1"/>
</dbReference>
<dbReference type="Gene3D" id="3.30.450.20">
    <property type="entry name" value="PAS domain"/>
    <property type="match status" value="1"/>
</dbReference>
<dbReference type="InterPro" id="IPR043128">
    <property type="entry name" value="Rev_trsase/Diguanyl_cyclase"/>
</dbReference>
<dbReference type="InterPro" id="IPR029787">
    <property type="entry name" value="Nucleotide_cyclase"/>
</dbReference>
<dbReference type="CDD" id="cd00130">
    <property type="entry name" value="PAS"/>
    <property type="match status" value="1"/>
</dbReference>
<evidence type="ECO:0000259" key="3">
    <source>
        <dbReference type="PROSITE" id="PS50887"/>
    </source>
</evidence>
<dbReference type="Pfam" id="PF00989">
    <property type="entry name" value="PAS"/>
    <property type="match status" value="1"/>
</dbReference>
<evidence type="ECO:0000313" key="4">
    <source>
        <dbReference type="EMBL" id="PPK93403.1"/>
    </source>
</evidence>
<dbReference type="GO" id="GO:1902201">
    <property type="term" value="P:negative regulation of bacterial-type flagellum-dependent cell motility"/>
    <property type="evidence" value="ECO:0007669"/>
    <property type="project" value="TreeGrafter"/>
</dbReference>
<dbReference type="OrthoDB" id="23692at2"/>
<dbReference type="Proteomes" id="UP000239485">
    <property type="component" value="Unassembled WGS sequence"/>
</dbReference>
<organism evidence="4 5">
    <name type="scientific">Kineococcus xinjiangensis</name>
    <dbReference type="NCBI Taxonomy" id="512762"/>
    <lineage>
        <taxon>Bacteria</taxon>
        <taxon>Bacillati</taxon>
        <taxon>Actinomycetota</taxon>
        <taxon>Actinomycetes</taxon>
        <taxon>Kineosporiales</taxon>
        <taxon>Kineosporiaceae</taxon>
        <taxon>Kineococcus</taxon>
    </lineage>
</organism>
<feature type="domain" description="GGDEF" evidence="3">
    <location>
        <begin position="385"/>
        <end position="522"/>
    </location>
</feature>
<feature type="transmembrane region" description="Helical" evidence="1">
    <location>
        <begin position="150"/>
        <end position="168"/>
    </location>
</feature>
<evidence type="ECO:0000259" key="2">
    <source>
        <dbReference type="PROSITE" id="PS50113"/>
    </source>
</evidence>
<dbReference type="GO" id="GO:0005886">
    <property type="term" value="C:plasma membrane"/>
    <property type="evidence" value="ECO:0007669"/>
    <property type="project" value="TreeGrafter"/>
</dbReference>
<dbReference type="EMBL" id="PTJD01000010">
    <property type="protein sequence ID" value="PPK93403.1"/>
    <property type="molecule type" value="Genomic_DNA"/>
</dbReference>
<dbReference type="PANTHER" id="PTHR45138">
    <property type="entry name" value="REGULATORY COMPONENTS OF SENSORY TRANSDUCTION SYSTEM"/>
    <property type="match status" value="1"/>
</dbReference>
<keyword evidence="1" id="KW-1133">Transmembrane helix</keyword>
<dbReference type="GO" id="GO:0043709">
    <property type="term" value="P:cell adhesion involved in single-species biofilm formation"/>
    <property type="evidence" value="ECO:0007669"/>
    <property type="project" value="TreeGrafter"/>
</dbReference>
<proteinExistence type="predicted"/>
<dbReference type="PROSITE" id="PS50887">
    <property type="entry name" value="GGDEF"/>
    <property type="match status" value="1"/>
</dbReference>
<keyword evidence="1" id="KW-0812">Transmembrane</keyword>
<evidence type="ECO:0000313" key="5">
    <source>
        <dbReference type="Proteomes" id="UP000239485"/>
    </source>
</evidence>
<gene>
    <name evidence="4" type="ORF">CLV92_11031</name>
</gene>
<dbReference type="PANTHER" id="PTHR45138:SF9">
    <property type="entry name" value="DIGUANYLATE CYCLASE DGCM-RELATED"/>
    <property type="match status" value="1"/>
</dbReference>
<dbReference type="InterPro" id="IPR000160">
    <property type="entry name" value="GGDEF_dom"/>
</dbReference>
<evidence type="ECO:0000256" key="1">
    <source>
        <dbReference type="SAM" id="Phobius"/>
    </source>
</evidence>
<dbReference type="CDD" id="cd01949">
    <property type="entry name" value="GGDEF"/>
    <property type="match status" value="1"/>
</dbReference>
<comment type="caution">
    <text evidence="4">The sequence shown here is derived from an EMBL/GenBank/DDBJ whole genome shotgun (WGS) entry which is preliminary data.</text>
</comment>
<feature type="transmembrane region" description="Helical" evidence="1">
    <location>
        <begin position="33"/>
        <end position="50"/>
    </location>
</feature>
<reference evidence="4 5" key="1">
    <citation type="submission" date="2018-02" db="EMBL/GenBank/DDBJ databases">
        <title>Genomic Encyclopedia of Archaeal and Bacterial Type Strains, Phase II (KMG-II): from individual species to whole genera.</title>
        <authorList>
            <person name="Goeker M."/>
        </authorList>
    </citation>
    <scope>NUCLEOTIDE SEQUENCE [LARGE SCALE GENOMIC DNA]</scope>
    <source>
        <strain evidence="4 5">DSM 22857</strain>
    </source>
</reference>
<feature type="transmembrane region" description="Helical" evidence="1">
    <location>
        <begin position="102"/>
        <end position="120"/>
    </location>
</feature>
<dbReference type="RefSeq" id="WP_104433639.1">
    <property type="nucleotide sequence ID" value="NZ_PTJD01000010.1"/>
</dbReference>
<dbReference type="SUPFAM" id="SSF55785">
    <property type="entry name" value="PYP-like sensor domain (PAS domain)"/>
    <property type="match status" value="1"/>
</dbReference>